<dbReference type="AlphaFoldDB" id="A0A1G1XL95"/>
<dbReference type="STRING" id="1797529.A2570_01580"/>
<proteinExistence type="predicted"/>
<gene>
    <name evidence="1" type="ORF">A2570_01580</name>
</gene>
<sequence length="189" mass="22049">MSHPKTKISKEEFLERLKDFPAWLLDFMGEKGIPDEIDRGVLDKLGESLRQEFLRISDNPTEIPDSGVFGLHENGTGIYYAVLDRFFEIRDNEMSLHELSMDKYLEIVGEDDILRKIWLDHFGTNSIWGDRFDKLVEYLREYQRSFPESTAEELESDSGERLRIFNITGKVATAYQESEIKEESEVSLK</sequence>
<organism evidence="1 2">
    <name type="scientific">Candidatus Brennerbacteria bacterium RIFOXYD1_FULL_41_16</name>
    <dbReference type="NCBI Taxonomy" id="1797529"/>
    <lineage>
        <taxon>Bacteria</taxon>
        <taxon>Candidatus Brenneribacteriota</taxon>
    </lineage>
</organism>
<dbReference type="Proteomes" id="UP000178570">
    <property type="component" value="Unassembled WGS sequence"/>
</dbReference>
<protein>
    <submittedName>
        <fullName evidence="1">Uncharacterized protein</fullName>
    </submittedName>
</protein>
<name>A0A1G1XL95_9BACT</name>
<evidence type="ECO:0000313" key="1">
    <source>
        <dbReference type="EMBL" id="OGY40077.1"/>
    </source>
</evidence>
<reference evidence="1 2" key="1">
    <citation type="journal article" date="2016" name="Nat. Commun.">
        <title>Thousands of microbial genomes shed light on interconnected biogeochemical processes in an aquifer system.</title>
        <authorList>
            <person name="Anantharaman K."/>
            <person name="Brown C.T."/>
            <person name="Hug L.A."/>
            <person name="Sharon I."/>
            <person name="Castelle C.J."/>
            <person name="Probst A.J."/>
            <person name="Thomas B.C."/>
            <person name="Singh A."/>
            <person name="Wilkins M.J."/>
            <person name="Karaoz U."/>
            <person name="Brodie E.L."/>
            <person name="Williams K.H."/>
            <person name="Hubbard S.S."/>
            <person name="Banfield J.F."/>
        </authorList>
    </citation>
    <scope>NUCLEOTIDE SEQUENCE [LARGE SCALE GENOMIC DNA]</scope>
</reference>
<evidence type="ECO:0000313" key="2">
    <source>
        <dbReference type="Proteomes" id="UP000178570"/>
    </source>
</evidence>
<comment type="caution">
    <text evidence="1">The sequence shown here is derived from an EMBL/GenBank/DDBJ whole genome shotgun (WGS) entry which is preliminary data.</text>
</comment>
<accession>A0A1G1XL95</accession>
<dbReference type="EMBL" id="MHHY01000011">
    <property type="protein sequence ID" value="OGY40077.1"/>
    <property type="molecule type" value="Genomic_DNA"/>
</dbReference>